<gene>
    <name evidence="2" type="ORF">GC722_06470</name>
</gene>
<sequence length="70" mass="7471">MGIFDKAKDLAAQHSDKLRSGVDKVGDVVDQRTGGRHADKVDKGQAAVDRLIERNERRGGTTPPPPAPPA</sequence>
<dbReference type="Pfam" id="PF14013">
    <property type="entry name" value="MT0933_antitox"/>
    <property type="match status" value="1"/>
</dbReference>
<dbReference type="AlphaFoldDB" id="A0A6A9V0I5"/>
<dbReference type="InterPro" id="IPR028037">
    <property type="entry name" value="Antitoxin_Rv0909/MT0933"/>
</dbReference>
<feature type="region of interest" description="Disordered" evidence="1">
    <location>
        <begin position="28"/>
        <end position="47"/>
    </location>
</feature>
<reference evidence="2 3" key="1">
    <citation type="submission" date="2019-12" db="EMBL/GenBank/DDBJ databases">
        <title>Auraticoccus cholistani sp. nov., an actinomycete isolated from soil of Cholistan desert.</title>
        <authorList>
            <person name="Cheema M.T."/>
        </authorList>
    </citation>
    <scope>NUCLEOTIDE SEQUENCE [LARGE SCALE GENOMIC DNA]</scope>
    <source>
        <strain evidence="2 3">F435</strain>
    </source>
</reference>
<comment type="caution">
    <text evidence="2">The sequence shown here is derived from an EMBL/GenBank/DDBJ whole genome shotgun (WGS) entry which is preliminary data.</text>
</comment>
<dbReference type="EMBL" id="WPCU01000005">
    <property type="protein sequence ID" value="MVA75669.1"/>
    <property type="molecule type" value="Genomic_DNA"/>
</dbReference>
<keyword evidence="3" id="KW-1185">Reference proteome</keyword>
<dbReference type="Proteomes" id="UP000435304">
    <property type="component" value="Unassembled WGS sequence"/>
</dbReference>
<evidence type="ECO:0000256" key="1">
    <source>
        <dbReference type="SAM" id="MobiDB-lite"/>
    </source>
</evidence>
<evidence type="ECO:0000313" key="3">
    <source>
        <dbReference type="Proteomes" id="UP000435304"/>
    </source>
</evidence>
<name>A0A6A9V0I5_9ACTN</name>
<organism evidence="2 3">
    <name type="scientific">Auraticoccus cholistanensis</name>
    <dbReference type="NCBI Taxonomy" id="2656650"/>
    <lineage>
        <taxon>Bacteria</taxon>
        <taxon>Bacillati</taxon>
        <taxon>Actinomycetota</taxon>
        <taxon>Actinomycetes</taxon>
        <taxon>Propionibacteriales</taxon>
        <taxon>Propionibacteriaceae</taxon>
        <taxon>Auraticoccus</taxon>
    </lineage>
</organism>
<accession>A0A6A9V0I5</accession>
<proteinExistence type="predicted"/>
<dbReference type="RefSeq" id="WP_156609188.1">
    <property type="nucleotide sequence ID" value="NZ_WPCU01000005.1"/>
</dbReference>
<protein>
    <submittedName>
        <fullName evidence="2">Antitoxin</fullName>
    </submittedName>
</protein>
<evidence type="ECO:0000313" key="2">
    <source>
        <dbReference type="EMBL" id="MVA75669.1"/>
    </source>
</evidence>